<dbReference type="PROSITE" id="PS51318">
    <property type="entry name" value="TAT"/>
    <property type="match status" value="1"/>
</dbReference>
<comment type="caution">
    <text evidence="5">The sequence shown here is derived from an EMBL/GenBank/DDBJ whole genome shotgun (WGS) entry which is preliminary data.</text>
</comment>
<dbReference type="PANTHER" id="PTHR30290">
    <property type="entry name" value="PERIPLASMIC BINDING COMPONENT OF ABC TRANSPORTER"/>
    <property type="match status" value="1"/>
</dbReference>
<dbReference type="Pfam" id="PF00496">
    <property type="entry name" value="SBP_bac_5"/>
    <property type="match status" value="1"/>
</dbReference>
<sequence length="559" mass="61742">MTDATGPKLRPSMPRLGRRDMLALGGAALAAWGGAASSAARAQGAKPAKPAGQVVIGLSQEPTVFNPLMPSIEVDQGIALNVFNPLWLADPEANLMPQLAVEVPSVENGGISEGGLLWKVKLREGVVWHDGAPFTAEDVKFTLELINTSGFRARTRQGHSLVRDIQVLGPHEISWRMEKAFSPYLSLLAETFIVPKHILSKAEDPNTAPFNNAPVGTGPFRWGERRPGEHLTLVANERYFGEGPYLERAVFKYIPDLTALYTQLRTGQIDATVGVGILANFYEEARKNPTLHVVTVPSNSLEVIMPNLGMPALADKAVRQALYTSINKQAILDTIYYGLPKPTESITPQQYWAYNPDLPKQEYDLAKASKLLDDAGWRRAGRGVRQKDGVRLEFTVSTTSGNALREQVQQLMQQDWLQIGASMKINNMPAAVIWGDFYTRSKFETLLVGTNFVTGNDPDMSTRFNSGAIPVKGGAGGNYMQYQNAKVDELMLAAQTSFDRAERKRLYSEVQVILRDELPVLPIFQYAPVEGIKKGINGFRPNINYKSNTWNMHTWSWAA</sequence>
<organism evidence="5 6">
    <name type="scientific">Teichococcus vastitatis</name>
    <dbReference type="NCBI Taxonomy" id="2307076"/>
    <lineage>
        <taxon>Bacteria</taxon>
        <taxon>Pseudomonadati</taxon>
        <taxon>Pseudomonadota</taxon>
        <taxon>Alphaproteobacteria</taxon>
        <taxon>Acetobacterales</taxon>
        <taxon>Roseomonadaceae</taxon>
        <taxon>Roseomonas</taxon>
    </lineage>
</organism>
<dbReference type="CDD" id="cd08513">
    <property type="entry name" value="PBP2_thermophilic_Hb8_like"/>
    <property type="match status" value="1"/>
</dbReference>
<protein>
    <submittedName>
        <fullName evidence="5">Peptide ABC transporter substrate-binding protein</fullName>
    </submittedName>
</protein>
<evidence type="ECO:0000256" key="2">
    <source>
        <dbReference type="ARBA" id="ARBA00005695"/>
    </source>
</evidence>
<dbReference type="InterPro" id="IPR000914">
    <property type="entry name" value="SBP_5_dom"/>
</dbReference>
<reference evidence="5 6" key="1">
    <citation type="submission" date="2022-03" db="EMBL/GenBank/DDBJ databases">
        <title>Complete genome analysis of Roseomonas KG 17.1 : a prolific producer of plant growth promoters.</title>
        <authorList>
            <person name="Saadouli I."/>
            <person name="Najjari A."/>
            <person name="Mosbah A."/>
            <person name="Ouzari H.I."/>
        </authorList>
    </citation>
    <scope>NUCLEOTIDE SEQUENCE [LARGE SCALE GENOMIC DNA]</scope>
    <source>
        <strain evidence="5 6">KG17-1</strain>
    </source>
</reference>
<evidence type="ECO:0000256" key="1">
    <source>
        <dbReference type="ARBA" id="ARBA00004418"/>
    </source>
</evidence>
<dbReference type="Gene3D" id="3.90.76.10">
    <property type="entry name" value="Dipeptide-binding Protein, Domain 1"/>
    <property type="match status" value="1"/>
</dbReference>
<dbReference type="InterPro" id="IPR006311">
    <property type="entry name" value="TAT_signal"/>
</dbReference>
<dbReference type="Gene3D" id="3.10.105.10">
    <property type="entry name" value="Dipeptide-binding Protein, Domain 3"/>
    <property type="match status" value="1"/>
</dbReference>
<dbReference type="InterPro" id="IPR039424">
    <property type="entry name" value="SBP_5"/>
</dbReference>
<evidence type="ECO:0000313" key="6">
    <source>
        <dbReference type="Proteomes" id="UP001201985"/>
    </source>
</evidence>
<accession>A0ABS9W318</accession>
<feature type="domain" description="Solute-binding protein family 5" evidence="4">
    <location>
        <begin position="97"/>
        <end position="467"/>
    </location>
</feature>
<dbReference type="PIRSF" id="PIRSF002741">
    <property type="entry name" value="MppA"/>
    <property type="match status" value="1"/>
</dbReference>
<evidence type="ECO:0000259" key="4">
    <source>
        <dbReference type="Pfam" id="PF00496"/>
    </source>
</evidence>
<dbReference type="InterPro" id="IPR030678">
    <property type="entry name" value="Peptide/Ni-bd"/>
</dbReference>
<dbReference type="Gene3D" id="3.40.190.10">
    <property type="entry name" value="Periplasmic binding protein-like II"/>
    <property type="match status" value="1"/>
</dbReference>
<evidence type="ECO:0000313" key="5">
    <source>
        <dbReference type="EMBL" id="MCI0752964.1"/>
    </source>
</evidence>
<dbReference type="RefSeq" id="WP_238384189.1">
    <property type="nucleotide sequence ID" value="NZ_JALBUU010000004.1"/>
</dbReference>
<proteinExistence type="inferred from homology"/>
<keyword evidence="6" id="KW-1185">Reference proteome</keyword>
<dbReference type="SUPFAM" id="SSF53850">
    <property type="entry name" value="Periplasmic binding protein-like II"/>
    <property type="match status" value="1"/>
</dbReference>
<gene>
    <name evidence="5" type="ORF">MON41_04205</name>
</gene>
<dbReference type="Proteomes" id="UP001201985">
    <property type="component" value="Unassembled WGS sequence"/>
</dbReference>
<dbReference type="EMBL" id="JALBUU010000004">
    <property type="protein sequence ID" value="MCI0752964.1"/>
    <property type="molecule type" value="Genomic_DNA"/>
</dbReference>
<name>A0ABS9W318_9PROT</name>
<keyword evidence="3" id="KW-0732">Signal</keyword>
<comment type="similarity">
    <text evidence="2">Belongs to the bacterial solute-binding protein 5 family.</text>
</comment>
<dbReference type="PANTHER" id="PTHR30290:SF38">
    <property type="entry name" value="D,D-DIPEPTIDE-BINDING PERIPLASMIC PROTEIN DDPA-RELATED"/>
    <property type="match status" value="1"/>
</dbReference>
<evidence type="ECO:0000256" key="3">
    <source>
        <dbReference type="ARBA" id="ARBA00022729"/>
    </source>
</evidence>
<comment type="subcellular location">
    <subcellularLocation>
        <location evidence="1">Periplasm</location>
    </subcellularLocation>
</comment>